<organism evidence="2 3">
    <name type="scientific">Enteractinococcus coprophilus</name>
    <dbReference type="NCBI Taxonomy" id="1027633"/>
    <lineage>
        <taxon>Bacteria</taxon>
        <taxon>Bacillati</taxon>
        <taxon>Actinomycetota</taxon>
        <taxon>Actinomycetes</taxon>
        <taxon>Micrococcales</taxon>
        <taxon>Micrococcaceae</taxon>
    </lineage>
</organism>
<reference evidence="2 3" key="1">
    <citation type="submission" date="2019-06" db="EMBL/GenBank/DDBJ databases">
        <title>Sequencing the genomes of 1000 actinobacteria strains.</title>
        <authorList>
            <person name="Klenk H.-P."/>
        </authorList>
    </citation>
    <scope>NUCLEOTIDE SEQUENCE [LARGE SCALE GENOMIC DNA]</scope>
    <source>
        <strain evidence="2 3">DSM 24083</strain>
    </source>
</reference>
<dbReference type="Proteomes" id="UP000319746">
    <property type="component" value="Unassembled WGS sequence"/>
</dbReference>
<accession>A0A543ANR0</accession>
<evidence type="ECO:0000313" key="3">
    <source>
        <dbReference type="Proteomes" id="UP000319746"/>
    </source>
</evidence>
<protein>
    <submittedName>
        <fullName evidence="2">Uncharacterized protein</fullName>
    </submittedName>
</protein>
<feature type="region of interest" description="Disordered" evidence="1">
    <location>
        <begin position="1"/>
        <end position="20"/>
    </location>
</feature>
<evidence type="ECO:0000256" key="1">
    <source>
        <dbReference type="SAM" id="MobiDB-lite"/>
    </source>
</evidence>
<gene>
    <name evidence="2" type="ORF">FB556_0668</name>
</gene>
<dbReference type="EMBL" id="VFOU01000001">
    <property type="protein sequence ID" value="TQL74213.1"/>
    <property type="molecule type" value="Genomic_DNA"/>
</dbReference>
<keyword evidence="3" id="KW-1185">Reference proteome</keyword>
<evidence type="ECO:0000313" key="2">
    <source>
        <dbReference type="EMBL" id="TQL74213.1"/>
    </source>
</evidence>
<proteinExistence type="predicted"/>
<comment type="caution">
    <text evidence="2">The sequence shown here is derived from an EMBL/GenBank/DDBJ whole genome shotgun (WGS) entry which is preliminary data.</text>
</comment>
<sequence length="70" mass="7763">MHMGMNRLASSVAMHQGEGRCAERTKRYTLQAGVRDSPRPLSIGISLISKSPLVKNDWYNPGRYLGITMG</sequence>
<name>A0A543ANR0_9MICC</name>
<dbReference type="AlphaFoldDB" id="A0A543ANR0"/>